<accession>A0ABT1QS66</accession>
<protein>
    <recommendedName>
        <fullName evidence="3">Lipoprotein</fullName>
    </recommendedName>
</protein>
<gene>
    <name evidence="1" type="ORF">NM961_10505</name>
</gene>
<dbReference type="Proteomes" id="UP001165498">
    <property type="component" value="Unassembled WGS sequence"/>
</dbReference>
<evidence type="ECO:0008006" key="3">
    <source>
        <dbReference type="Google" id="ProtNLM"/>
    </source>
</evidence>
<comment type="caution">
    <text evidence="1">The sequence shown here is derived from an EMBL/GenBank/DDBJ whole genome shotgun (WGS) entry which is preliminary data.</text>
</comment>
<dbReference type="EMBL" id="JANFQO010000008">
    <property type="protein sequence ID" value="MCQ4165140.1"/>
    <property type="molecule type" value="Genomic_DNA"/>
</dbReference>
<evidence type="ECO:0000313" key="1">
    <source>
        <dbReference type="EMBL" id="MCQ4165140.1"/>
    </source>
</evidence>
<name>A0ABT1QS66_9GAMM</name>
<organism evidence="1 2">
    <name type="scientific">Tahibacter harae</name>
    <dbReference type="NCBI Taxonomy" id="2963937"/>
    <lineage>
        <taxon>Bacteria</taxon>
        <taxon>Pseudomonadati</taxon>
        <taxon>Pseudomonadota</taxon>
        <taxon>Gammaproteobacteria</taxon>
        <taxon>Lysobacterales</taxon>
        <taxon>Rhodanobacteraceae</taxon>
        <taxon>Tahibacter</taxon>
    </lineage>
</organism>
<reference evidence="1" key="1">
    <citation type="submission" date="2022-07" db="EMBL/GenBank/DDBJ databases">
        <title>Tahibacter sp., a new gammaproteobacterium isolated from the silt sample collected at pig farm.</title>
        <authorList>
            <person name="Chen H."/>
        </authorList>
    </citation>
    <scope>NUCLEOTIDE SEQUENCE</scope>
    <source>
        <strain evidence="1">P2K</strain>
    </source>
</reference>
<keyword evidence="2" id="KW-1185">Reference proteome</keyword>
<sequence>MRLLIVFGIALALAGCDKSEEDARRALTAAQAVQNEGRMFVALEAFEAIGKKYPQTTAATDAMNAARPLRQQFVAARNACDSYALDVGEPPNEVGDLYRNPPGVKGWRGPYAAPGQLGQFGQWAAATRCDLFKERWPADNQPSANL</sequence>
<dbReference type="RefSeq" id="WP_255914206.1">
    <property type="nucleotide sequence ID" value="NZ_JANFQO010000008.1"/>
</dbReference>
<proteinExistence type="predicted"/>
<dbReference type="PROSITE" id="PS51257">
    <property type="entry name" value="PROKAR_LIPOPROTEIN"/>
    <property type="match status" value="1"/>
</dbReference>
<evidence type="ECO:0000313" key="2">
    <source>
        <dbReference type="Proteomes" id="UP001165498"/>
    </source>
</evidence>